<dbReference type="GO" id="GO:0007099">
    <property type="term" value="P:centriole replication"/>
    <property type="evidence" value="ECO:0007669"/>
    <property type="project" value="InterPro"/>
</dbReference>
<dbReference type="GO" id="GO:0005814">
    <property type="term" value="C:centriole"/>
    <property type="evidence" value="ECO:0007669"/>
    <property type="project" value="InterPro"/>
</dbReference>
<dbReference type="GO" id="GO:0032053">
    <property type="term" value="P:ciliary basal body organization"/>
    <property type="evidence" value="ECO:0007669"/>
    <property type="project" value="TreeGrafter"/>
</dbReference>
<feature type="region of interest" description="Disordered" evidence="1">
    <location>
        <begin position="1580"/>
        <end position="1624"/>
    </location>
</feature>
<feature type="compositionally biased region" description="Low complexity" evidence="1">
    <location>
        <begin position="1294"/>
        <end position="1303"/>
    </location>
</feature>
<feature type="region of interest" description="Disordered" evidence="1">
    <location>
        <begin position="951"/>
        <end position="975"/>
    </location>
</feature>
<sequence length="1633" mass="184699">MSSRTKPNKKPYISCIKINGVPILPPLIVTNEERQELLKYKYEAISIENRLIRDSDNRTPTLLNPVHLIESKKVHSVLSSKSSLHGHPLSETSKTNVPNNKKKLGRKNTTSPCRSPKCNKLKKKSLVKKSSSTSTVPSVADDKPHCEVFDFLENSNNTTPKKTQHVRRNSYTLESPTPEILEHLCALQDKNNQRLHKDSLQVSDMNHLSSSSQLQTEKFKCLKNLNQLNFQPEEYRESKSYHSQEKTFLENLPKNFFQMNENVLSESRTELCEINKLNNSIELASHLLKSINTNSTSETHRESLSDNAVLNSNSTNTKDAVFSEGETTVFTSINHTVPSSFVSKESDVRSELSNSTITNLEFPKNSESCELNSPTESVTANRHRRVWNLKQAKHLWENEELVIPDKQYHSEPSSMRSSPDMYLRPILSCSLSCLGAPFSKDPLDLPTPSAKDNLEKPSACLERSIDTLGTSAEEDLNLYAYYLNLYKDMSEYVSQQGELLSPQIMSEPKAVPLKQTPNTQHQIQQDTKQDSENLERREIRESFDSENRSDEQNFEHSERSNYVFASGSDNTVYESNWTPSQSNYLQDGLQFAKLTQSEDDDFDLEIPDNLDDIEQFLRDLQHSQEQEMALLLKKQQEEQLWLKQRQQRLKDSVLSVSSRSSSQQSSLNSSLMSSLADGDQINTGTVQYNECSSNDHLAENNATDTECILNPPTSKGSKPMMTKEMHNYHERNRNPLLETNTTCPKPTFSNASDNADNREYKCDVRNITSGFTLMALNDGDGHQIEKKVIEKNGACEDSKKGETNELELINTCHHQSQSLQVPNRHKDISASNKSIGSNKSTPSQHYESCEEWFTPEAEVKLLSPTSREDNDEDVINREHTNAEYSNLLHIHGKTTNRTKPMMTEEIINSHERHSNPLLEIKTRREDIEEMSSNFKQAENSEDTKYSLTINQNPLQAKNKSSHSKRSDIESALDEKSKASIEEYMRQWTGISICSDLSKKKDTMYPFRNENNTQGGQEQRVKPVQHNRSVGVLRDILNTPYSMEQDKPLVGDLEWKKFVWRESVKSFEERTRRHSVNEREAEKEIETGRNHLEGRGEEQVLAIVGKTRLAQEEYAVREHHSLADSEQQVNESKVKVRDGATWEQWNEELNASKMKETSYNSNEKDELILQNPTFSELFGTDESSKSSETGSLGHVEFSPETQAKLVNILGKDWSQELMSRERVNPNQLPSFPSHHAIPRPLELPATMSSTTPNSVIPIMSSDLYDVKTNCSLLAKTEQSNVFVDNTGSPIPATPPTGNGSSPPSKDVLQFPDCSNVLSLPVEPHNSDSLQSSERVNFQMNPKMDSPETGNQSSLTSSPAESPESRSSLENLSRTSPGRLSLESLKQKYLLRPNVKRTSGLAEFESNVMNRLHREASARPKTIIKPEYTEREKAAAVTLTAAGRGFLIRRLLRTQRVQHIKDTIQDTLQCAMSLQSDPTTLSPMDLELHTRLIQQLTAACYELYDTFFSLSTSEKLHIISVDRERLKNVKLAQQMKAEKRPSISSLTRLKRAQPATQSEPKNSSTMAGAVKVNRKPVTICGSKVRRSRSVSSQDAASSKSSESVQSAGALYRVSRSQSSTLDKKAPSIRRRLVLI</sequence>
<feature type="compositionally biased region" description="Polar residues" evidence="1">
    <location>
        <begin position="90"/>
        <end position="99"/>
    </location>
</feature>
<protein>
    <submittedName>
        <fullName evidence="2">Centriolar coiled-coil protein of 110 kDa</fullName>
    </submittedName>
</protein>
<dbReference type="GO" id="GO:1903723">
    <property type="term" value="P:negative regulation of centriole elongation"/>
    <property type="evidence" value="ECO:0007669"/>
    <property type="project" value="TreeGrafter"/>
</dbReference>
<feature type="compositionally biased region" description="Basic and acidic residues" evidence="1">
    <location>
        <begin position="964"/>
        <end position="975"/>
    </location>
</feature>
<dbReference type="PANTHER" id="PTHR13594:SF1">
    <property type="entry name" value="CENTRIOLAR COILED-COIL PROTEIN OF 110 KDA"/>
    <property type="match status" value="1"/>
</dbReference>
<feature type="compositionally biased region" description="Polar residues" evidence="1">
    <location>
        <begin position="829"/>
        <end position="846"/>
    </location>
</feature>
<feature type="compositionally biased region" description="Polar residues" evidence="1">
    <location>
        <begin position="515"/>
        <end position="526"/>
    </location>
</feature>
<dbReference type="Pfam" id="PF16025">
    <property type="entry name" value="CaM_bind"/>
    <property type="match status" value="1"/>
</dbReference>
<feature type="region of interest" description="Disordered" evidence="1">
    <location>
        <begin position="828"/>
        <end position="850"/>
    </location>
</feature>
<feature type="region of interest" description="Disordered" evidence="1">
    <location>
        <begin position="1282"/>
        <end position="1310"/>
    </location>
</feature>
<proteinExistence type="predicted"/>
<evidence type="ECO:0000313" key="2">
    <source>
        <dbReference type="EMBL" id="CAG6678823.1"/>
    </source>
</evidence>
<dbReference type="InterPro" id="IPR033207">
    <property type="entry name" value="CCP110"/>
</dbReference>
<feature type="compositionally biased region" description="Low complexity" evidence="1">
    <location>
        <begin position="1587"/>
        <end position="1605"/>
    </location>
</feature>
<name>A0A8D8WZZ4_9HEMI</name>
<feature type="compositionally biased region" description="Low complexity" evidence="1">
    <location>
        <begin position="128"/>
        <end position="138"/>
    </location>
</feature>
<dbReference type="EMBL" id="HBUF01247148">
    <property type="protein sequence ID" value="CAG6678823.1"/>
    <property type="molecule type" value="Transcribed_RNA"/>
</dbReference>
<feature type="compositionally biased region" description="Basic residues" evidence="1">
    <location>
        <begin position="117"/>
        <end position="127"/>
    </location>
</feature>
<feature type="region of interest" description="Disordered" evidence="1">
    <location>
        <begin position="513"/>
        <end position="559"/>
    </location>
</feature>
<feature type="region of interest" description="Disordered" evidence="1">
    <location>
        <begin position="79"/>
        <end position="139"/>
    </location>
</feature>
<feature type="compositionally biased region" description="Polar residues" evidence="1">
    <location>
        <begin position="1552"/>
        <end position="1564"/>
    </location>
</feature>
<organism evidence="2">
    <name type="scientific">Cacopsylla melanoneura</name>
    <dbReference type="NCBI Taxonomy" id="428564"/>
    <lineage>
        <taxon>Eukaryota</taxon>
        <taxon>Metazoa</taxon>
        <taxon>Ecdysozoa</taxon>
        <taxon>Arthropoda</taxon>
        <taxon>Hexapoda</taxon>
        <taxon>Insecta</taxon>
        <taxon>Pterygota</taxon>
        <taxon>Neoptera</taxon>
        <taxon>Paraneoptera</taxon>
        <taxon>Hemiptera</taxon>
        <taxon>Sternorrhyncha</taxon>
        <taxon>Psylloidea</taxon>
        <taxon>Psyllidae</taxon>
        <taxon>Psyllinae</taxon>
        <taxon>Cacopsylla</taxon>
    </lineage>
</organism>
<feature type="compositionally biased region" description="Low complexity" evidence="1">
    <location>
        <begin position="1355"/>
        <end position="1366"/>
    </location>
</feature>
<feature type="compositionally biased region" description="Basic and acidic residues" evidence="1">
    <location>
        <begin position="527"/>
        <end position="559"/>
    </location>
</feature>
<accession>A0A8D8WZZ4</accession>
<evidence type="ECO:0000256" key="1">
    <source>
        <dbReference type="SAM" id="MobiDB-lite"/>
    </source>
</evidence>
<dbReference type="PROSITE" id="PS50096">
    <property type="entry name" value="IQ"/>
    <property type="match status" value="1"/>
</dbReference>
<dbReference type="PANTHER" id="PTHR13594">
    <property type="entry name" value="CENTRIOLAR COILED-COIL PROTEIN OF 110 KDA"/>
    <property type="match status" value="1"/>
</dbReference>
<reference evidence="2" key="1">
    <citation type="submission" date="2021-05" db="EMBL/GenBank/DDBJ databases">
        <authorList>
            <person name="Alioto T."/>
            <person name="Alioto T."/>
            <person name="Gomez Garrido J."/>
        </authorList>
    </citation>
    <scope>NUCLEOTIDE SEQUENCE</scope>
</reference>
<feature type="region of interest" description="Disordered" evidence="1">
    <location>
        <begin position="655"/>
        <end position="674"/>
    </location>
</feature>
<feature type="region of interest" description="Disordered" evidence="1">
    <location>
        <begin position="1338"/>
        <end position="1378"/>
    </location>
</feature>
<feature type="region of interest" description="Disordered" evidence="1">
    <location>
        <begin position="1531"/>
        <end position="1568"/>
    </location>
</feature>
<feature type="compositionally biased region" description="Polar residues" evidence="1">
    <location>
        <begin position="1367"/>
        <end position="1376"/>
    </location>
</feature>
<dbReference type="GO" id="GO:0032465">
    <property type="term" value="P:regulation of cytokinesis"/>
    <property type="evidence" value="ECO:0007669"/>
    <property type="project" value="InterPro"/>
</dbReference>